<organism evidence="2 3">
    <name type="scientific">Hymenoscyphus fraxineus</name>
    <dbReference type="NCBI Taxonomy" id="746836"/>
    <lineage>
        <taxon>Eukaryota</taxon>
        <taxon>Fungi</taxon>
        <taxon>Dikarya</taxon>
        <taxon>Ascomycota</taxon>
        <taxon>Pezizomycotina</taxon>
        <taxon>Leotiomycetes</taxon>
        <taxon>Helotiales</taxon>
        <taxon>Helotiaceae</taxon>
        <taxon>Hymenoscyphus</taxon>
    </lineage>
</organism>
<accession>A0A9N9L2M7</accession>
<dbReference type="EMBL" id="CAJVRL010000088">
    <property type="protein sequence ID" value="CAG8959080.1"/>
    <property type="molecule type" value="Genomic_DNA"/>
</dbReference>
<dbReference type="Proteomes" id="UP000696280">
    <property type="component" value="Unassembled WGS sequence"/>
</dbReference>
<feature type="chain" id="PRO_5040380524" description="Ubiquitin 3 binding protein But2 C-terminal domain-containing protein" evidence="1">
    <location>
        <begin position="20"/>
        <end position="199"/>
    </location>
</feature>
<sequence length="199" mass="21685">MLSSFISLAAICLISLTSAVPTPAELAPRCGTTLYPSKIQLLSEELPLKSFPKTNNFFVKQESSSSKRTYALVQFDKVPTDAYACQLNVKFPGGYYIGNVGNPTLNVTTLFKDQPKPRNISWKTLYPTARQSPLGQGLFGTVNLTPGQTTAINSESCPAPAAKGSLAYVFSIARWIEGEAYVYTSQQDPKAGFYLTFNC</sequence>
<dbReference type="AlphaFoldDB" id="A0A9N9L2M7"/>
<gene>
    <name evidence="2" type="ORF">HYFRA_00012861</name>
</gene>
<evidence type="ECO:0000313" key="3">
    <source>
        <dbReference type="Proteomes" id="UP000696280"/>
    </source>
</evidence>
<name>A0A9N9L2M7_9HELO</name>
<evidence type="ECO:0000256" key="1">
    <source>
        <dbReference type="SAM" id="SignalP"/>
    </source>
</evidence>
<keyword evidence="3" id="KW-1185">Reference proteome</keyword>
<protein>
    <recommendedName>
        <fullName evidence="4">Ubiquitin 3 binding protein But2 C-terminal domain-containing protein</fullName>
    </recommendedName>
</protein>
<reference evidence="2" key="1">
    <citation type="submission" date="2021-07" db="EMBL/GenBank/DDBJ databases">
        <authorList>
            <person name="Durling M."/>
        </authorList>
    </citation>
    <scope>NUCLEOTIDE SEQUENCE</scope>
</reference>
<proteinExistence type="predicted"/>
<evidence type="ECO:0000313" key="2">
    <source>
        <dbReference type="EMBL" id="CAG8959080.1"/>
    </source>
</evidence>
<dbReference type="OrthoDB" id="5308323at2759"/>
<keyword evidence="1" id="KW-0732">Signal</keyword>
<evidence type="ECO:0008006" key="4">
    <source>
        <dbReference type="Google" id="ProtNLM"/>
    </source>
</evidence>
<feature type="signal peptide" evidence="1">
    <location>
        <begin position="1"/>
        <end position="19"/>
    </location>
</feature>
<comment type="caution">
    <text evidence="2">The sequence shown here is derived from an EMBL/GenBank/DDBJ whole genome shotgun (WGS) entry which is preliminary data.</text>
</comment>